<dbReference type="Pfam" id="PF04149">
    <property type="entry name" value="DUF397"/>
    <property type="match status" value="1"/>
</dbReference>
<name>A0A5P8K9D0_9ACTN</name>
<gene>
    <name evidence="2" type="ORF">F9278_29765</name>
</gene>
<dbReference type="InterPro" id="IPR007278">
    <property type="entry name" value="DUF397"/>
</dbReference>
<evidence type="ECO:0000313" key="3">
    <source>
        <dbReference type="Proteomes" id="UP000327294"/>
    </source>
</evidence>
<dbReference type="KEGG" id="sphv:F9278_29765"/>
<evidence type="ECO:0000259" key="1">
    <source>
        <dbReference type="Pfam" id="PF04149"/>
    </source>
</evidence>
<sequence>MNSLDLSAAVWIKSSRSEVNSGDCVEIAPAIPGLVPVRDSKVPHGPVLLINRFAWLSFIGLVRSES</sequence>
<feature type="domain" description="DUF397" evidence="1">
    <location>
        <begin position="9"/>
        <end position="63"/>
    </location>
</feature>
<dbReference type="EMBL" id="CP045096">
    <property type="protein sequence ID" value="QFQ99644.1"/>
    <property type="molecule type" value="Genomic_DNA"/>
</dbReference>
<evidence type="ECO:0000313" key="2">
    <source>
        <dbReference type="EMBL" id="QFQ99644.1"/>
    </source>
</evidence>
<accession>A0A5P8K9D0</accession>
<dbReference type="AlphaFoldDB" id="A0A5P8K9D0"/>
<protein>
    <submittedName>
        <fullName evidence="2">DUF397 domain-containing protein</fullName>
    </submittedName>
</protein>
<organism evidence="2 3">
    <name type="scientific">Streptomyces phaeolivaceus</name>
    <dbReference type="NCBI Taxonomy" id="2653200"/>
    <lineage>
        <taxon>Bacteria</taxon>
        <taxon>Bacillati</taxon>
        <taxon>Actinomycetota</taxon>
        <taxon>Actinomycetes</taxon>
        <taxon>Kitasatosporales</taxon>
        <taxon>Streptomycetaceae</taxon>
        <taxon>Streptomyces</taxon>
    </lineage>
</organism>
<proteinExistence type="predicted"/>
<reference evidence="2 3" key="1">
    <citation type="submission" date="2019-10" db="EMBL/GenBank/DDBJ databases">
        <title>Streptomyces sp. strain GY16 isolated from leaves of Broussonetia papyrifera.</title>
        <authorList>
            <person name="Mo P."/>
        </authorList>
    </citation>
    <scope>NUCLEOTIDE SEQUENCE [LARGE SCALE GENOMIC DNA]</scope>
    <source>
        <strain evidence="2 3">GY16</strain>
    </source>
</reference>
<dbReference type="Proteomes" id="UP000327294">
    <property type="component" value="Chromosome"/>
</dbReference>
<keyword evidence="3" id="KW-1185">Reference proteome</keyword>